<dbReference type="Proteomes" id="UP000288805">
    <property type="component" value="Unassembled WGS sequence"/>
</dbReference>
<dbReference type="EMBL" id="QGNW01002542">
    <property type="protein sequence ID" value="RVW18234.1"/>
    <property type="molecule type" value="Genomic_DNA"/>
</dbReference>
<dbReference type="InterPro" id="IPR009000">
    <property type="entry name" value="Transl_B-barrel_sf"/>
</dbReference>
<keyword evidence="3" id="KW-0648">Protein biosynthesis</keyword>
<organism evidence="3 4">
    <name type="scientific">Vitis vinifera</name>
    <name type="common">Grape</name>
    <dbReference type="NCBI Taxonomy" id="29760"/>
    <lineage>
        <taxon>Eukaryota</taxon>
        <taxon>Viridiplantae</taxon>
        <taxon>Streptophyta</taxon>
        <taxon>Embryophyta</taxon>
        <taxon>Tracheophyta</taxon>
        <taxon>Spermatophyta</taxon>
        <taxon>Magnoliopsida</taxon>
        <taxon>eudicotyledons</taxon>
        <taxon>Gunneridae</taxon>
        <taxon>Pentapetalae</taxon>
        <taxon>rosids</taxon>
        <taxon>Vitales</taxon>
        <taxon>Vitaceae</taxon>
        <taxon>Viteae</taxon>
        <taxon>Vitis</taxon>
    </lineage>
</organism>
<evidence type="ECO:0000256" key="2">
    <source>
        <dbReference type="ARBA" id="ARBA00023134"/>
    </source>
</evidence>
<name>A0A438C4R2_VITVI</name>
<evidence type="ECO:0000313" key="3">
    <source>
        <dbReference type="EMBL" id="RVW18234.1"/>
    </source>
</evidence>
<dbReference type="GO" id="GO:0005525">
    <property type="term" value="F:GTP binding"/>
    <property type="evidence" value="ECO:0007669"/>
    <property type="project" value="UniProtKB-KW"/>
</dbReference>
<keyword evidence="1" id="KW-0547">Nucleotide-binding</keyword>
<reference evidence="3 4" key="1">
    <citation type="journal article" date="2018" name="PLoS Genet.">
        <title>Population sequencing reveals clonal diversity and ancestral inbreeding in the grapevine cultivar Chardonnay.</title>
        <authorList>
            <person name="Roach M.J."/>
            <person name="Johnson D.L."/>
            <person name="Bohlmann J."/>
            <person name="van Vuuren H.J."/>
            <person name="Jones S.J."/>
            <person name="Pretorius I.S."/>
            <person name="Schmidt S.A."/>
            <person name="Borneman A.R."/>
        </authorList>
    </citation>
    <scope>NUCLEOTIDE SEQUENCE [LARGE SCALE GENOMIC DNA]</scope>
    <source>
        <strain evidence="4">cv. Chardonnay</strain>
        <tissue evidence="3">Leaf</tissue>
    </source>
</reference>
<proteinExistence type="predicted"/>
<dbReference type="SUPFAM" id="SSF52540">
    <property type="entry name" value="P-loop containing nucleoside triphosphate hydrolases"/>
    <property type="match status" value="1"/>
</dbReference>
<accession>A0A438C4R2</accession>
<evidence type="ECO:0000256" key="1">
    <source>
        <dbReference type="ARBA" id="ARBA00022741"/>
    </source>
</evidence>
<gene>
    <name evidence="3" type="primary">EF1A1_2</name>
    <name evidence="3" type="ORF">CK203_116697</name>
</gene>
<dbReference type="AlphaFoldDB" id="A0A438C4R2"/>
<dbReference type="SUPFAM" id="SSF50447">
    <property type="entry name" value="Translation proteins"/>
    <property type="match status" value="1"/>
</dbReference>
<dbReference type="InterPro" id="IPR050100">
    <property type="entry name" value="TRAFAC_GTPase_members"/>
</dbReference>
<dbReference type="Gene3D" id="3.40.50.300">
    <property type="entry name" value="P-loop containing nucleotide triphosphate hydrolases"/>
    <property type="match status" value="1"/>
</dbReference>
<dbReference type="InterPro" id="IPR027417">
    <property type="entry name" value="P-loop_NTPase"/>
</dbReference>
<dbReference type="GO" id="GO:0003746">
    <property type="term" value="F:translation elongation factor activity"/>
    <property type="evidence" value="ECO:0007669"/>
    <property type="project" value="UniProtKB-KW"/>
</dbReference>
<evidence type="ECO:0000313" key="4">
    <source>
        <dbReference type="Proteomes" id="UP000288805"/>
    </source>
</evidence>
<protein>
    <submittedName>
        <fullName evidence="3">Elongation factor 1-alpha</fullName>
    </submittedName>
</protein>
<comment type="caution">
    <text evidence="3">The sequence shown here is derived from an EMBL/GenBank/DDBJ whole genome shotgun (WGS) entry which is preliminary data.</text>
</comment>
<sequence length="262" mass="28604">MAIISLLEFLVVKWRPDTVCQKLGLSKNEMKKLLPIVDASSSDSGTFDGVLELLKHGHYTLLIQPTGYPCSEQAGISKDGQTREHALLALILGVRQMICCCNKMEATTPKYSKASMIERTANLDWYKDPTLLDALDRIYEPKRLLDKPLLLPLQGVCKIGGIGAFPVGHVETGTIKPGMVVKFGPSGLTTKVKSAEVHHESLVGASNSKGDPAKEAAQVIIRNHPDRIGNDYAPNPWLPYLPHCVQANAPITVHLDHGSLKK</sequence>
<keyword evidence="2" id="KW-0342">GTP-binding</keyword>
<keyword evidence="3" id="KW-0251">Elongation factor</keyword>
<dbReference type="Gene3D" id="2.40.30.10">
    <property type="entry name" value="Translation factors"/>
    <property type="match status" value="1"/>
</dbReference>
<dbReference type="PANTHER" id="PTHR23115">
    <property type="entry name" value="TRANSLATION FACTOR"/>
    <property type="match status" value="1"/>
</dbReference>